<comment type="subcellular location">
    <subcellularLocation>
        <location evidence="1">Cytoplasm</location>
    </subcellularLocation>
</comment>
<reference evidence="7 8" key="1">
    <citation type="submission" date="2024-02" db="EMBL/GenBank/DDBJ databases">
        <title>Discinaceae phylogenomics.</title>
        <authorList>
            <person name="Dirks A.C."/>
            <person name="James T.Y."/>
        </authorList>
    </citation>
    <scope>NUCLEOTIDE SEQUENCE [LARGE SCALE GENOMIC DNA]</scope>
    <source>
        <strain evidence="7 8">ACD0624</strain>
    </source>
</reference>
<evidence type="ECO:0000256" key="4">
    <source>
        <dbReference type="ARBA" id="ARBA00022990"/>
    </source>
</evidence>
<feature type="domain" description="C-CAP/cofactor C-like" evidence="6">
    <location>
        <begin position="120"/>
        <end position="277"/>
    </location>
</feature>
<organism evidence="7 8">
    <name type="scientific">Discina gigas</name>
    <dbReference type="NCBI Taxonomy" id="1032678"/>
    <lineage>
        <taxon>Eukaryota</taxon>
        <taxon>Fungi</taxon>
        <taxon>Dikarya</taxon>
        <taxon>Ascomycota</taxon>
        <taxon>Pezizomycotina</taxon>
        <taxon>Pezizomycetes</taxon>
        <taxon>Pezizales</taxon>
        <taxon>Discinaceae</taxon>
        <taxon>Discina</taxon>
    </lineage>
</organism>
<dbReference type="PROSITE" id="PS51329">
    <property type="entry name" value="C_CAP_COFACTOR_C"/>
    <property type="match status" value="1"/>
</dbReference>
<accession>A0ABR3GXZ2</accession>
<dbReference type="PANTHER" id="PTHR15139">
    <property type="entry name" value="TUBULIN FOLDING COFACTOR C"/>
    <property type="match status" value="1"/>
</dbReference>
<dbReference type="Proteomes" id="UP001447188">
    <property type="component" value="Unassembled WGS sequence"/>
</dbReference>
<name>A0ABR3GXZ2_9PEZI</name>
<dbReference type="Gene3D" id="1.20.58.1250">
    <property type="entry name" value="Tubulin Binding Cofactor C, N-terminal domain"/>
    <property type="match status" value="1"/>
</dbReference>
<comment type="similarity">
    <text evidence="2">Belongs to the TBCC family.</text>
</comment>
<dbReference type="InterPro" id="IPR038397">
    <property type="entry name" value="TBCC_N_sf"/>
</dbReference>
<keyword evidence="3" id="KW-0963">Cytoplasm</keyword>
<dbReference type="InterPro" id="IPR027684">
    <property type="entry name" value="TBCC"/>
</dbReference>
<evidence type="ECO:0000313" key="8">
    <source>
        <dbReference type="Proteomes" id="UP001447188"/>
    </source>
</evidence>
<comment type="subunit">
    <text evidence="5">Supercomplex made of cofactors A to E. Cofactors A and D function by capturing and stabilizing tubulin in a quasi-native conformation. Cofactor E binds to the cofactor D-tubulin complex; interaction with cofactor C then causes the release of tubulin polypeptides that are committed to the native state.</text>
</comment>
<evidence type="ECO:0000259" key="6">
    <source>
        <dbReference type="PROSITE" id="PS51329"/>
    </source>
</evidence>
<gene>
    <name evidence="7" type="ORF">Q9L58_000124</name>
</gene>
<dbReference type="InterPro" id="IPR017901">
    <property type="entry name" value="C-CAP_CF_C-like"/>
</dbReference>
<evidence type="ECO:0000256" key="3">
    <source>
        <dbReference type="ARBA" id="ARBA00022490"/>
    </source>
</evidence>
<comment type="caution">
    <text evidence="7">The sequence shown here is derived from an EMBL/GenBank/DDBJ whole genome shotgun (WGS) entry which is preliminary data.</text>
</comment>
<proteinExistence type="inferred from homology"/>
<keyword evidence="8" id="KW-1185">Reference proteome</keyword>
<dbReference type="InterPro" id="IPR031925">
    <property type="entry name" value="TBCC_N"/>
</dbReference>
<dbReference type="Pfam" id="PF16752">
    <property type="entry name" value="TBCC_N"/>
    <property type="match status" value="1"/>
</dbReference>
<dbReference type="InterPro" id="IPR016098">
    <property type="entry name" value="CAP/MinC_C"/>
</dbReference>
<dbReference type="Pfam" id="PF07986">
    <property type="entry name" value="TBCC"/>
    <property type="match status" value="1"/>
</dbReference>
<evidence type="ECO:0000256" key="1">
    <source>
        <dbReference type="ARBA" id="ARBA00004496"/>
    </source>
</evidence>
<protein>
    <recommendedName>
        <fullName evidence="6">C-CAP/cofactor C-like domain-containing protein</fullName>
    </recommendedName>
</protein>
<keyword evidence="4" id="KW-0007">Acetylation</keyword>
<dbReference type="PANTHER" id="PTHR15139:SF0">
    <property type="entry name" value="TUBULIN-SPECIFIC CHAPERONE C"/>
    <property type="match status" value="1"/>
</dbReference>
<dbReference type="Gene3D" id="2.160.20.70">
    <property type="match status" value="1"/>
</dbReference>
<dbReference type="InterPro" id="IPR012945">
    <property type="entry name" value="Tubulin-bd_cofactor_C_dom"/>
</dbReference>
<sequence length="327" mass="35821">MDFENDTKQSFYKHFLETQEALGAQIEKLQVVDASARPEAIDACLAAISQLSDVVKDASSYLPAYDQRSYSEQIRALSEKLAQARKALAPKQKFSFKNRRKDPAASIGGAFKVTASSRGPSAKSAPASGVPEADNLVISSRKLEHIILALPETTASSSFSSLLLSDLERCVTTFPLDTTLFSSAAVKNVKSSFLYLGGSINGPLHLTGLTNVVLVVACRQLRMHEATNVDVYILCPSRPIIEDCKNIRFAPLAKEGLGRSWEAVGRNMWDQVDDFKWLKSEHSPNWEVLPEAKRVQGRVWSDIRGSKKDMVSVESILDTIVGSAVGM</sequence>
<evidence type="ECO:0000313" key="7">
    <source>
        <dbReference type="EMBL" id="KAL0640817.1"/>
    </source>
</evidence>
<evidence type="ECO:0000256" key="2">
    <source>
        <dbReference type="ARBA" id="ARBA00008848"/>
    </source>
</evidence>
<evidence type="ECO:0000256" key="5">
    <source>
        <dbReference type="ARBA" id="ARBA00026055"/>
    </source>
</evidence>
<dbReference type="EMBL" id="JBBBZM010000001">
    <property type="protein sequence ID" value="KAL0640817.1"/>
    <property type="molecule type" value="Genomic_DNA"/>
</dbReference>